<evidence type="ECO:0000313" key="2">
    <source>
        <dbReference type="EMBL" id="OEG18376.1"/>
    </source>
</evidence>
<feature type="transmembrane region" description="Helical" evidence="1">
    <location>
        <begin position="160"/>
        <end position="178"/>
    </location>
</feature>
<reference evidence="3" key="1">
    <citation type="submission" date="2016-09" db="EMBL/GenBank/DDBJ databases">
        <authorList>
            <person name="Gulvik C.A."/>
        </authorList>
    </citation>
    <scope>NUCLEOTIDE SEQUENCE [LARGE SCALE GENOMIC DNA]</scope>
    <source>
        <strain evidence="3">LMG 8895</strain>
    </source>
</reference>
<accession>A0A1E5H0F9</accession>
<comment type="caution">
    <text evidence="2">The sequence shown here is derived from an EMBL/GenBank/DDBJ whole genome shotgun (WGS) entry which is preliminary data.</text>
</comment>
<dbReference type="Proteomes" id="UP000095094">
    <property type="component" value="Unassembled WGS sequence"/>
</dbReference>
<gene>
    <name evidence="2" type="ORF">BCR25_16235</name>
</gene>
<dbReference type="EMBL" id="MIJY01000006">
    <property type="protein sequence ID" value="OEG18376.1"/>
    <property type="molecule type" value="Genomic_DNA"/>
</dbReference>
<dbReference type="RefSeq" id="WP_069662596.1">
    <property type="nucleotide sequence ID" value="NZ_JBHUJJ010000001.1"/>
</dbReference>
<sequence>MKNKTVPLLKIDSDKTVYFDLSTRELFIQEFVGPYTEKAGKSYSKSNTWIISMLGGVLIIPLMAKQFNLIPFLPAYLIVLCLFGVGWVLGKILANLLVEKSKGKRIKKTFKKEEVTKVVKNSKNLKLLAWVEMIFLIGYCMFFLYSFLIEKISTQDSIELLILGFITSLMHHSVYPIAQQKAFRILKKQMKAGMYDE</sequence>
<evidence type="ECO:0000256" key="1">
    <source>
        <dbReference type="SAM" id="Phobius"/>
    </source>
</evidence>
<keyword evidence="1" id="KW-0812">Transmembrane</keyword>
<evidence type="ECO:0000313" key="3">
    <source>
        <dbReference type="Proteomes" id="UP000095094"/>
    </source>
</evidence>
<feature type="transmembrane region" description="Helical" evidence="1">
    <location>
        <begin position="127"/>
        <end position="148"/>
    </location>
</feature>
<proteinExistence type="predicted"/>
<name>A0A1E5H0F9_9ENTE</name>
<protein>
    <submittedName>
        <fullName evidence="2">Uncharacterized protein</fullName>
    </submittedName>
</protein>
<keyword evidence="1" id="KW-0472">Membrane</keyword>
<dbReference type="AlphaFoldDB" id="A0A1E5H0F9"/>
<keyword evidence="1" id="KW-1133">Transmembrane helix</keyword>
<feature type="transmembrane region" description="Helical" evidence="1">
    <location>
        <begin position="76"/>
        <end position="98"/>
    </location>
</feature>
<organism evidence="2 3">
    <name type="scientific">Enterococcus termitis</name>
    <dbReference type="NCBI Taxonomy" id="332950"/>
    <lineage>
        <taxon>Bacteria</taxon>
        <taxon>Bacillati</taxon>
        <taxon>Bacillota</taxon>
        <taxon>Bacilli</taxon>
        <taxon>Lactobacillales</taxon>
        <taxon>Enterococcaceae</taxon>
        <taxon>Enterococcus</taxon>
    </lineage>
</organism>
<keyword evidence="3" id="KW-1185">Reference proteome</keyword>
<dbReference type="OrthoDB" id="2191569at2"/>
<feature type="transmembrane region" description="Helical" evidence="1">
    <location>
        <begin position="47"/>
        <end position="64"/>
    </location>
</feature>